<organism evidence="1 2">
    <name type="scientific">Dendrothele bispora (strain CBS 962.96)</name>
    <dbReference type="NCBI Taxonomy" id="1314807"/>
    <lineage>
        <taxon>Eukaryota</taxon>
        <taxon>Fungi</taxon>
        <taxon>Dikarya</taxon>
        <taxon>Basidiomycota</taxon>
        <taxon>Agaricomycotina</taxon>
        <taxon>Agaricomycetes</taxon>
        <taxon>Agaricomycetidae</taxon>
        <taxon>Agaricales</taxon>
        <taxon>Agaricales incertae sedis</taxon>
        <taxon>Dendrothele</taxon>
    </lineage>
</organism>
<evidence type="ECO:0000313" key="2">
    <source>
        <dbReference type="Proteomes" id="UP000297245"/>
    </source>
</evidence>
<proteinExistence type="predicted"/>
<dbReference type="Proteomes" id="UP000297245">
    <property type="component" value="Unassembled WGS sequence"/>
</dbReference>
<dbReference type="EMBL" id="ML179278">
    <property type="protein sequence ID" value="THU92474.1"/>
    <property type="molecule type" value="Genomic_DNA"/>
</dbReference>
<protein>
    <submittedName>
        <fullName evidence="1">Uncharacterized protein</fullName>
    </submittedName>
</protein>
<keyword evidence="2" id="KW-1185">Reference proteome</keyword>
<name>A0A4S8LSN4_DENBC</name>
<accession>A0A4S8LSN4</accession>
<gene>
    <name evidence="1" type="ORF">K435DRAFT_800454</name>
</gene>
<sequence length="218" mass="24666">MAFGFNKCPSTLQPSRLSICYHFGGRVEGIGCRQLLKKTREGRRRRKKKEGLIGSSFSTGRPIRVPPVLSYFIPDYPFLSVPYLNPKFYKQRSSLYSSSPLSMPVMFDIELEGPTNVTVSLSYGLQVPIPTIPPSSMESLEATSFSGLDPTYNRDRARDRQAVVIEAARARAMVRMGKKVEKAEKLGIAGRFEQVMRDTGGREEDGRIWLYVMREGWE</sequence>
<evidence type="ECO:0000313" key="1">
    <source>
        <dbReference type="EMBL" id="THU92474.1"/>
    </source>
</evidence>
<dbReference type="AlphaFoldDB" id="A0A4S8LSN4"/>
<reference evidence="1 2" key="1">
    <citation type="journal article" date="2019" name="Nat. Ecol. Evol.">
        <title>Megaphylogeny resolves global patterns of mushroom evolution.</title>
        <authorList>
            <person name="Varga T."/>
            <person name="Krizsan K."/>
            <person name="Foldi C."/>
            <person name="Dima B."/>
            <person name="Sanchez-Garcia M."/>
            <person name="Sanchez-Ramirez S."/>
            <person name="Szollosi G.J."/>
            <person name="Szarkandi J.G."/>
            <person name="Papp V."/>
            <person name="Albert L."/>
            <person name="Andreopoulos W."/>
            <person name="Angelini C."/>
            <person name="Antonin V."/>
            <person name="Barry K.W."/>
            <person name="Bougher N.L."/>
            <person name="Buchanan P."/>
            <person name="Buyck B."/>
            <person name="Bense V."/>
            <person name="Catcheside P."/>
            <person name="Chovatia M."/>
            <person name="Cooper J."/>
            <person name="Damon W."/>
            <person name="Desjardin D."/>
            <person name="Finy P."/>
            <person name="Geml J."/>
            <person name="Haridas S."/>
            <person name="Hughes K."/>
            <person name="Justo A."/>
            <person name="Karasinski D."/>
            <person name="Kautmanova I."/>
            <person name="Kiss B."/>
            <person name="Kocsube S."/>
            <person name="Kotiranta H."/>
            <person name="LaButti K.M."/>
            <person name="Lechner B.E."/>
            <person name="Liimatainen K."/>
            <person name="Lipzen A."/>
            <person name="Lukacs Z."/>
            <person name="Mihaltcheva S."/>
            <person name="Morgado L.N."/>
            <person name="Niskanen T."/>
            <person name="Noordeloos M.E."/>
            <person name="Ohm R.A."/>
            <person name="Ortiz-Santana B."/>
            <person name="Ovrebo C."/>
            <person name="Racz N."/>
            <person name="Riley R."/>
            <person name="Savchenko A."/>
            <person name="Shiryaev A."/>
            <person name="Soop K."/>
            <person name="Spirin V."/>
            <person name="Szebenyi C."/>
            <person name="Tomsovsky M."/>
            <person name="Tulloss R.E."/>
            <person name="Uehling J."/>
            <person name="Grigoriev I.V."/>
            <person name="Vagvolgyi C."/>
            <person name="Papp T."/>
            <person name="Martin F.M."/>
            <person name="Miettinen O."/>
            <person name="Hibbett D.S."/>
            <person name="Nagy L.G."/>
        </authorList>
    </citation>
    <scope>NUCLEOTIDE SEQUENCE [LARGE SCALE GENOMIC DNA]</scope>
    <source>
        <strain evidence="1 2">CBS 962.96</strain>
    </source>
</reference>